<dbReference type="SUPFAM" id="SSF52540">
    <property type="entry name" value="P-loop containing nucleoside triphosphate hydrolases"/>
    <property type="match status" value="1"/>
</dbReference>
<evidence type="ECO:0000313" key="2">
    <source>
        <dbReference type="Proteomes" id="UP001429564"/>
    </source>
</evidence>
<keyword evidence="2" id="KW-1185">Reference proteome</keyword>
<comment type="caution">
    <text evidence="1">The sequence shown here is derived from an EMBL/GenBank/DDBJ whole genome shotgun (WGS) entry which is preliminary data.</text>
</comment>
<dbReference type="Gene3D" id="3.30.70.1790">
    <property type="entry name" value="RepB DNA-primase, N-terminal domain"/>
    <property type="match status" value="1"/>
</dbReference>
<proteinExistence type="predicted"/>
<protein>
    <submittedName>
        <fullName evidence="1">Uncharacterized protein</fullName>
    </submittedName>
</protein>
<reference evidence="1 2" key="1">
    <citation type="submission" date="2018-05" db="EMBL/GenBank/DDBJ databases">
        <authorList>
            <person name="Zhang Y.-J."/>
        </authorList>
    </citation>
    <scope>NUCLEOTIDE SEQUENCE [LARGE SCALE GENOMIC DNA]</scope>
    <source>
        <strain evidence="1 2">CY04</strain>
    </source>
</reference>
<dbReference type="Proteomes" id="UP001429564">
    <property type="component" value="Unassembled WGS sequence"/>
</dbReference>
<dbReference type="EMBL" id="QHLQ01000025">
    <property type="protein sequence ID" value="NIZ62991.1"/>
    <property type="molecule type" value="Genomic_DNA"/>
</dbReference>
<gene>
    <name evidence="1" type="ORF">DL239_18660</name>
</gene>
<organism evidence="1 2">
    <name type="scientific">Parasedimentitalea denitrificans</name>
    <dbReference type="NCBI Taxonomy" id="2211118"/>
    <lineage>
        <taxon>Bacteria</taxon>
        <taxon>Pseudomonadati</taxon>
        <taxon>Pseudomonadota</taxon>
        <taxon>Alphaproteobacteria</taxon>
        <taxon>Rhodobacterales</taxon>
        <taxon>Paracoccaceae</taxon>
        <taxon>Parasedimentitalea</taxon>
    </lineage>
</organism>
<name>A0ABX0WC00_9RHOB</name>
<dbReference type="RefSeq" id="WP_167685603.1">
    <property type="nucleotide sequence ID" value="NZ_QHLQ01000025.1"/>
</dbReference>
<accession>A0ABX0WC00</accession>
<sequence length="885" mass="96475">MLDMKQHKDSWAVADEFLEVFYGAEATDVWVTGFNDITTDASWFGMQGTAALRRRVSDPDNADLYFCTGQLRRGANNRTLGEVVAQPMLYADDIGTKVDRKLWDEMFAAGFPQPTAKIETSPGNETWVWKLEGDATTPERWQELALLRAYMIERKLTDALHDATRYLRLPWGHNSKPAYKDSKNRSPAVGYIEWNPTNTATVDAIGLALIGNADWRNADVPMSAKTSKDLAAMGAGARPRDASMDDAVVRMAEVVGLEPRERTQGVVDAMCPNWHAHGDRPETGFSFIGSDGSAFCNHASCDALTTPDFVAMVRTQYEDHVSGLIAMGLNTENLPESSSIFEARIWFGAYPLTPAEMKTNASRQAKAETMAAKQPKRGDAAHERAAETVLSGDARLFQDEKGTVWLSREGRLFNISGKDRGLLRVAAKNGHNLTGTAANNLFDHLLNRVDGDAPKEVVHFRQAQLKDEAGQPAIYVNRMANGRVVKIQAFGWEELPVSKVSIHMTDRKGGLPLPEADTSAAPADLFPLLGRHLPIVSMKDPNSASDPGVRQRAALLSFLGSALYRPGTVPHMMIAGQQGSGKTTMARRLVALTDPDAAAVTSTLPSEPEKLFPVVSNRLNMVVDNASRITKSTSDVLCALASGTSYAARKLYTDGDRSITQAHASVVFTSVLSGIVNYPDLAQRTLRIEPPNIARTQRRSESALDEAWKTDYPKILGALYSAMAGGLTNWDAVETDCERGVMDPPRLSDAAITAEAMAQGLGWPAGLCMTALSDGEQSEAGRILENNPVALRLKAVLEAQPGGIWCGSFAELEMAVANIPLPNGPPWDRKLMPFKGQYERLWPGLEEVWGIKRKRFVANRSRQVRLIQVSTAAAGAVSPLSSCHS</sequence>
<evidence type="ECO:0000313" key="1">
    <source>
        <dbReference type="EMBL" id="NIZ62991.1"/>
    </source>
</evidence>
<dbReference type="InterPro" id="IPR027417">
    <property type="entry name" value="P-loop_NTPase"/>
</dbReference>